<keyword evidence="2" id="KW-1185">Reference proteome</keyword>
<protein>
    <submittedName>
        <fullName evidence="1">Uncharacterized protein</fullName>
    </submittedName>
</protein>
<evidence type="ECO:0000313" key="2">
    <source>
        <dbReference type="Proteomes" id="UP000499080"/>
    </source>
</evidence>
<dbReference type="Proteomes" id="UP000499080">
    <property type="component" value="Unassembled WGS sequence"/>
</dbReference>
<organism evidence="1 2">
    <name type="scientific">Araneus ventricosus</name>
    <name type="common">Orbweaver spider</name>
    <name type="synonym">Epeira ventricosa</name>
    <dbReference type="NCBI Taxonomy" id="182803"/>
    <lineage>
        <taxon>Eukaryota</taxon>
        <taxon>Metazoa</taxon>
        <taxon>Ecdysozoa</taxon>
        <taxon>Arthropoda</taxon>
        <taxon>Chelicerata</taxon>
        <taxon>Arachnida</taxon>
        <taxon>Araneae</taxon>
        <taxon>Araneomorphae</taxon>
        <taxon>Entelegynae</taxon>
        <taxon>Araneoidea</taxon>
        <taxon>Araneidae</taxon>
        <taxon>Araneus</taxon>
    </lineage>
</organism>
<reference evidence="1 2" key="1">
    <citation type="journal article" date="2019" name="Sci. Rep.">
        <title>Orb-weaving spider Araneus ventricosus genome elucidates the spidroin gene catalogue.</title>
        <authorList>
            <person name="Kono N."/>
            <person name="Nakamura H."/>
            <person name="Ohtoshi R."/>
            <person name="Moran D.A.P."/>
            <person name="Shinohara A."/>
            <person name="Yoshida Y."/>
            <person name="Fujiwara M."/>
            <person name="Mori M."/>
            <person name="Tomita M."/>
            <person name="Arakawa K."/>
        </authorList>
    </citation>
    <scope>NUCLEOTIDE SEQUENCE [LARGE SCALE GENOMIC DNA]</scope>
</reference>
<comment type="caution">
    <text evidence="1">The sequence shown here is derived from an EMBL/GenBank/DDBJ whole genome shotgun (WGS) entry which is preliminary data.</text>
</comment>
<sequence length="120" mass="13673">MDLDFVPASIGGMGLDFAHKTLESQFRPNSFVTANDVFFIIEVLWVQIVISVNEELKYTIPRIVNHTINGVESFDVTRIAGRYRSDDGESGHSCRVIFEKNTIHPLTRVVDLPEFLLYLE</sequence>
<dbReference type="EMBL" id="BGPR01000244">
    <property type="protein sequence ID" value="GBM07564.1"/>
    <property type="molecule type" value="Genomic_DNA"/>
</dbReference>
<gene>
    <name evidence="1" type="ORF">AVEN_230005_1</name>
</gene>
<name>A0A4Y2CUM7_ARAVE</name>
<proteinExistence type="predicted"/>
<accession>A0A4Y2CUM7</accession>
<dbReference type="AlphaFoldDB" id="A0A4Y2CUM7"/>
<evidence type="ECO:0000313" key="1">
    <source>
        <dbReference type="EMBL" id="GBM07564.1"/>
    </source>
</evidence>